<organism evidence="1 2">
    <name type="scientific">Clunio marinus</name>
    <dbReference type="NCBI Taxonomy" id="568069"/>
    <lineage>
        <taxon>Eukaryota</taxon>
        <taxon>Metazoa</taxon>
        <taxon>Ecdysozoa</taxon>
        <taxon>Arthropoda</taxon>
        <taxon>Hexapoda</taxon>
        <taxon>Insecta</taxon>
        <taxon>Pterygota</taxon>
        <taxon>Neoptera</taxon>
        <taxon>Endopterygota</taxon>
        <taxon>Diptera</taxon>
        <taxon>Nematocera</taxon>
        <taxon>Chironomoidea</taxon>
        <taxon>Chironomidae</taxon>
        <taxon>Clunio</taxon>
    </lineage>
</organism>
<sequence length="68" mass="7894">MTKQLHTDHNHNMRYFLDVTAQLGEMIFRLQTKIRGSVKIGRKIFSKAVEFLCDVLLCGNSMNMHNVI</sequence>
<dbReference type="AlphaFoldDB" id="A0A1J1IRS9"/>
<protein>
    <submittedName>
        <fullName evidence="1">CLUMA_CG014632, isoform A</fullName>
    </submittedName>
</protein>
<name>A0A1J1IRS9_9DIPT</name>
<dbReference type="Proteomes" id="UP000183832">
    <property type="component" value="Unassembled WGS sequence"/>
</dbReference>
<evidence type="ECO:0000313" key="1">
    <source>
        <dbReference type="EMBL" id="CRL01225.1"/>
    </source>
</evidence>
<gene>
    <name evidence="1" type="ORF">CLUMA_CG014632</name>
</gene>
<proteinExistence type="predicted"/>
<dbReference type="EMBL" id="CVRI01000055">
    <property type="protein sequence ID" value="CRL01225.1"/>
    <property type="molecule type" value="Genomic_DNA"/>
</dbReference>
<reference evidence="1 2" key="1">
    <citation type="submission" date="2015-04" db="EMBL/GenBank/DDBJ databases">
        <authorList>
            <person name="Syromyatnikov M.Y."/>
            <person name="Popov V.N."/>
        </authorList>
    </citation>
    <scope>NUCLEOTIDE SEQUENCE [LARGE SCALE GENOMIC DNA]</scope>
</reference>
<accession>A0A1J1IRS9</accession>
<keyword evidence="2" id="KW-1185">Reference proteome</keyword>
<evidence type="ECO:0000313" key="2">
    <source>
        <dbReference type="Proteomes" id="UP000183832"/>
    </source>
</evidence>